<dbReference type="Proteomes" id="UP001500957">
    <property type="component" value="Unassembled WGS sequence"/>
</dbReference>
<accession>A0ABP3SD84</accession>
<feature type="transmembrane region" description="Helical" evidence="1">
    <location>
        <begin position="12"/>
        <end position="33"/>
    </location>
</feature>
<keyword evidence="1" id="KW-1133">Transmembrane helix</keyword>
<gene>
    <name evidence="2" type="ORF">GCM10009547_41460</name>
</gene>
<evidence type="ECO:0000313" key="3">
    <source>
        <dbReference type="Proteomes" id="UP001500957"/>
    </source>
</evidence>
<feature type="transmembrane region" description="Helical" evidence="1">
    <location>
        <begin position="39"/>
        <end position="62"/>
    </location>
</feature>
<proteinExistence type="predicted"/>
<keyword evidence="3" id="KW-1185">Reference proteome</keyword>
<protein>
    <recommendedName>
        <fullName evidence="4">ATP synthase protein I</fullName>
    </recommendedName>
</protein>
<dbReference type="EMBL" id="BAAAHE010000044">
    <property type="protein sequence ID" value="GAA0633241.1"/>
    <property type="molecule type" value="Genomic_DNA"/>
</dbReference>
<comment type="caution">
    <text evidence="2">The sequence shown here is derived from an EMBL/GenBank/DDBJ whole genome shotgun (WGS) entry which is preliminary data.</text>
</comment>
<reference evidence="3" key="1">
    <citation type="journal article" date="2019" name="Int. J. Syst. Evol. Microbiol.">
        <title>The Global Catalogue of Microorganisms (GCM) 10K type strain sequencing project: providing services to taxonomists for standard genome sequencing and annotation.</title>
        <authorList>
            <consortium name="The Broad Institute Genomics Platform"/>
            <consortium name="The Broad Institute Genome Sequencing Center for Infectious Disease"/>
            <person name="Wu L."/>
            <person name="Ma J."/>
        </authorList>
    </citation>
    <scope>NUCLEOTIDE SEQUENCE [LARGE SCALE GENOMIC DNA]</scope>
    <source>
        <strain evidence="3">JCM 10671</strain>
    </source>
</reference>
<feature type="transmembrane region" description="Helical" evidence="1">
    <location>
        <begin position="83"/>
        <end position="101"/>
    </location>
</feature>
<feature type="transmembrane region" description="Helical" evidence="1">
    <location>
        <begin position="107"/>
        <end position="128"/>
    </location>
</feature>
<organism evidence="2 3">
    <name type="scientific">Sporichthya brevicatena</name>
    <dbReference type="NCBI Taxonomy" id="171442"/>
    <lineage>
        <taxon>Bacteria</taxon>
        <taxon>Bacillati</taxon>
        <taxon>Actinomycetota</taxon>
        <taxon>Actinomycetes</taxon>
        <taxon>Sporichthyales</taxon>
        <taxon>Sporichthyaceae</taxon>
        <taxon>Sporichthya</taxon>
    </lineage>
</organism>
<name>A0ABP3SD84_9ACTN</name>
<sequence>MERVGLMKASSSYKFSVRFGAVVGLLGLIFCVAVGETKIGIFLCVGLLLGWLNTAMVVSATAKFAAENAGEENPNKKKFMAAVVKRLALVTLIAGYIMFAFRPDGLAVLFGLAFFQFTIIGSSAGVLYREVRSG</sequence>
<evidence type="ECO:0000313" key="2">
    <source>
        <dbReference type="EMBL" id="GAA0633241.1"/>
    </source>
</evidence>
<evidence type="ECO:0000256" key="1">
    <source>
        <dbReference type="SAM" id="Phobius"/>
    </source>
</evidence>
<evidence type="ECO:0008006" key="4">
    <source>
        <dbReference type="Google" id="ProtNLM"/>
    </source>
</evidence>
<keyword evidence="1" id="KW-0812">Transmembrane</keyword>
<keyword evidence="1" id="KW-0472">Membrane</keyword>